<name>A0ABM9LVP1_9MYCO</name>
<proteinExistence type="predicted"/>
<feature type="signal peptide" evidence="1">
    <location>
        <begin position="1"/>
        <end position="26"/>
    </location>
</feature>
<organism evidence="3 4">
    <name type="scientific">[Mycobacterium] burgundiense</name>
    <dbReference type="NCBI Taxonomy" id="3064286"/>
    <lineage>
        <taxon>Bacteria</taxon>
        <taxon>Bacillati</taxon>
        <taxon>Actinomycetota</taxon>
        <taxon>Actinomycetes</taxon>
        <taxon>Mycobacteriales</taxon>
        <taxon>Mycobacteriaceae</taxon>
        <taxon>Mycolicibacterium</taxon>
    </lineage>
</organism>
<sequence>MQHKRYGYGLAATVAAALVVSACSNAASDTQASSTTSVASSASTSAASNNAAHNDADVAFTQGMIPHHQQAIEMSDMILGKQGIDPQIVSLANQIKNAQGPEIEQLQGWLQEWGASSTPAPSSSGMPGHDMPGHDMSGGGDMGQMPGMAGGGHGMMSDADMAALQNAQGAEAGRLFLSQMIEHHEGAITMAQPEIDNGQFPAAVDMARTIVFTQQEEITTMQELLDKQ</sequence>
<dbReference type="PANTHER" id="PTHR36933:SF1">
    <property type="entry name" value="SLL0788 PROTEIN"/>
    <property type="match status" value="1"/>
</dbReference>
<keyword evidence="1" id="KW-0732">Signal</keyword>
<dbReference type="InterPro" id="IPR005183">
    <property type="entry name" value="DUF305_CopM-like"/>
</dbReference>
<dbReference type="PANTHER" id="PTHR36933">
    <property type="entry name" value="SLL0788 PROTEIN"/>
    <property type="match status" value="1"/>
</dbReference>
<evidence type="ECO:0000313" key="3">
    <source>
        <dbReference type="EMBL" id="CAJ1505516.1"/>
    </source>
</evidence>
<gene>
    <name evidence="3" type="ORF">MU0053_002955</name>
</gene>
<dbReference type="PROSITE" id="PS51257">
    <property type="entry name" value="PROKAR_LIPOPROTEIN"/>
    <property type="match status" value="1"/>
</dbReference>
<dbReference type="EMBL" id="OY726397">
    <property type="protein sequence ID" value="CAJ1505516.1"/>
    <property type="molecule type" value="Genomic_DNA"/>
</dbReference>
<protein>
    <submittedName>
        <fullName evidence="3">DUF305 domain-containing protein</fullName>
    </submittedName>
</protein>
<dbReference type="InterPro" id="IPR012347">
    <property type="entry name" value="Ferritin-like"/>
</dbReference>
<evidence type="ECO:0000259" key="2">
    <source>
        <dbReference type="Pfam" id="PF03713"/>
    </source>
</evidence>
<dbReference type="Pfam" id="PF03713">
    <property type="entry name" value="DUF305"/>
    <property type="match status" value="1"/>
</dbReference>
<feature type="chain" id="PRO_5047041196" evidence="1">
    <location>
        <begin position="27"/>
        <end position="228"/>
    </location>
</feature>
<dbReference type="RefSeq" id="WP_308478384.1">
    <property type="nucleotide sequence ID" value="NZ_OY726397.1"/>
</dbReference>
<feature type="domain" description="DUF305" evidence="2">
    <location>
        <begin position="57"/>
        <end position="225"/>
    </location>
</feature>
<dbReference type="Proteomes" id="UP001190465">
    <property type="component" value="Chromosome"/>
</dbReference>
<keyword evidence="4" id="KW-1185">Reference proteome</keyword>
<accession>A0ABM9LVP1</accession>
<evidence type="ECO:0000256" key="1">
    <source>
        <dbReference type="SAM" id="SignalP"/>
    </source>
</evidence>
<reference evidence="3 4" key="1">
    <citation type="submission" date="2023-08" db="EMBL/GenBank/DDBJ databases">
        <authorList>
            <person name="Folkvardsen B D."/>
            <person name="Norman A."/>
        </authorList>
    </citation>
    <scope>NUCLEOTIDE SEQUENCE [LARGE SCALE GENOMIC DNA]</scope>
    <source>
        <strain evidence="3 4">Mu0053</strain>
    </source>
</reference>
<dbReference type="Gene3D" id="1.20.1260.10">
    <property type="match status" value="1"/>
</dbReference>
<evidence type="ECO:0000313" key="4">
    <source>
        <dbReference type="Proteomes" id="UP001190465"/>
    </source>
</evidence>